<evidence type="ECO:0000259" key="1">
    <source>
        <dbReference type="Pfam" id="PF12770"/>
    </source>
</evidence>
<accession>A0AAD7DJC3</accession>
<proteinExistence type="predicted"/>
<evidence type="ECO:0000313" key="2">
    <source>
        <dbReference type="EMBL" id="KAJ7692212.1"/>
    </source>
</evidence>
<sequence length="692" mass="77392">MPNCPIFENYLKVQLPPRRGIIHVMYPITLVPEHWPEHTRNLTNKAKWSLESYQRYDKILDLNSAIDCARHLVTLTLANDTRRPESLHILGQALKLRFEKLRNQNDLTEAIKTLEEVLQSIPKGYSRRGGYTGSLAEIKYCKFTEGQKLEDLEAAIQLARAAVDETLDVDWSLLDHLHRLAEYLGARYDKQRDPKDLDMVFDIYRRSFTISRHTDPLATWTASIKWANCGRMHRPAECLKAYSTAFNTVLPELLWLGNPILVHQQVLRRIDITTETSNAITACIDGSNLRLAIELVEQGLATTLQRLLQLTPSLEHLPQCDADELLQLSAQLYGERSQRSTGDPAQHSFATRRNNLISEIRSRPGFEDFLSPKRFEALRQAAQGGPVIVLSSHETHCDTHRFALKGIVNGRDESRHTEPIRLQAELEGFQPPEEMLEDMLDWIWKKHCVTSFMLNWSVMESLEVTSGGVPLVIYTSTLGILLDGILKKPTGSPIRVGVAGLTHSGPRTKSALPGVAKEVTRIVAAVGENRVETLMGEQATVEAVKKQLQACSWIHLACHAKQDLESPRESCLSLYEGTLSLEAILGMPLPNAEFIYLAACQTAMGDSSLTNESFHLGGGFVAAGFRGAIGTMWSMIDEDGPTVAETVYTHLFAENQQPQVGDAAKALQLAVRKLREAGVAYSRWVPFIHIGI</sequence>
<dbReference type="Proteomes" id="UP001221757">
    <property type="component" value="Unassembled WGS sequence"/>
</dbReference>
<comment type="caution">
    <text evidence="2">The sequence shown here is derived from an EMBL/GenBank/DDBJ whole genome shotgun (WGS) entry which is preliminary data.</text>
</comment>
<keyword evidence="3" id="KW-1185">Reference proteome</keyword>
<name>A0AAD7DJC3_MYCRO</name>
<dbReference type="InterPro" id="IPR024983">
    <property type="entry name" value="CHAT_dom"/>
</dbReference>
<feature type="domain" description="CHAT" evidence="1">
    <location>
        <begin position="509"/>
        <end position="691"/>
    </location>
</feature>
<evidence type="ECO:0000313" key="3">
    <source>
        <dbReference type="Proteomes" id="UP001221757"/>
    </source>
</evidence>
<reference evidence="2" key="1">
    <citation type="submission" date="2023-03" db="EMBL/GenBank/DDBJ databases">
        <title>Massive genome expansion in bonnet fungi (Mycena s.s.) driven by repeated elements and novel gene families across ecological guilds.</title>
        <authorList>
            <consortium name="Lawrence Berkeley National Laboratory"/>
            <person name="Harder C.B."/>
            <person name="Miyauchi S."/>
            <person name="Viragh M."/>
            <person name="Kuo A."/>
            <person name="Thoen E."/>
            <person name="Andreopoulos B."/>
            <person name="Lu D."/>
            <person name="Skrede I."/>
            <person name="Drula E."/>
            <person name="Henrissat B."/>
            <person name="Morin E."/>
            <person name="Kohler A."/>
            <person name="Barry K."/>
            <person name="LaButti K."/>
            <person name="Morin E."/>
            <person name="Salamov A."/>
            <person name="Lipzen A."/>
            <person name="Mereny Z."/>
            <person name="Hegedus B."/>
            <person name="Baldrian P."/>
            <person name="Stursova M."/>
            <person name="Weitz H."/>
            <person name="Taylor A."/>
            <person name="Grigoriev I.V."/>
            <person name="Nagy L.G."/>
            <person name="Martin F."/>
            <person name="Kauserud H."/>
        </authorList>
    </citation>
    <scope>NUCLEOTIDE SEQUENCE</scope>
    <source>
        <strain evidence="2">CBHHK067</strain>
    </source>
</reference>
<gene>
    <name evidence="2" type="ORF">B0H17DRAFT_1133224</name>
</gene>
<protein>
    <submittedName>
        <fullName evidence="2">CHAT domain-containing protein</fullName>
    </submittedName>
</protein>
<dbReference type="AlphaFoldDB" id="A0AAD7DJC3"/>
<organism evidence="2 3">
    <name type="scientific">Mycena rosella</name>
    <name type="common">Pink bonnet</name>
    <name type="synonym">Agaricus rosellus</name>
    <dbReference type="NCBI Taxonomy" id="1033263"/>
    <lineage>
        <taxon>Eukaryota</taxon>
        <taxon>Fungi</taxon>
        <taxon>Dikarya</taxon>
        <taxon>Basidiomycota</taxon>
        <taxon>Agaricomycotina</taxon>
        <taxon>Agaricomycetes</taxon>
        <taxon>Agaricomycetidae</taxon>
        <taxon>Agaricales</taxon>
        <taxon>Marasmiineae</taxon>
        <taxon>Mycenaceae</taxon>
        <taxon>Mycena</taxon>
    </lineage>
</organism>
<dbReference type="Pfam" id="PF12770">
    <property type="entry name" value="CHAT"/>
    <property type="match status" value="1"/>
</dbReference>
<dbReference type="EMBL" id="JARKIE010000053">
    <property type="protein sequence ID" value="KAJ7692212.1"/>
    <property type="molecule type" value="Genomic_DNA"/>
</dbReference>